<dbReference type="Pfam" id="PF03382">
    <property type="entry name" value="DUF285"/>
    <property type="match status" value="4"/>
</dbReference>
<evidence type="ECO:0000313" key="4">
    <source>
        <dbReference type="Proteomes" id="UP000037387"/>
    </source>
</evidence>
<name>A0A0M0FCA3_CELCE</name>
<accession>A0A0M0FCA3</accession>
<dbReference type="RefSeq" id="WP_053369441.1">
    <property type="nucleotide sequence ID" value="NZ_KQ435288.1"/>
</dbReference>
<feature type="compositionally biased region" description="Low complexity" evidence="1">
    <location>
        <begin position="721"/>
        <end position="762"/>
    </location>
</feature>
<protein>
    <submittedName>
        <fullName evidence="3">Uncharacterized protein</fullName>
    </submittedName>
</protein>
<dbReference type="InterPro" id="IPR011889">
    <property type="entry name" value="Liste_lipo_26"/>
</dbReference>
<comment type="caution">
    <text evidence="3">The sequence shown here is derived from an EMBL/GenBank/DDBJ whole genome shotgun (WGS) entry which is preliminary data.</text>
</comment>
<organism evidence="3 4">
    <name type="scientific">Cellulosimicrobium cellulans F16</name>
    <dbReference type="NCBI Taxonomy" id="1350482"/>
    <lineage>
        <taxon>Bacteria</taxon>
        <taxon>Bacillati</taxon>
        <taxon>Actinomycetota</taxon>
        <taxon>Actinomycetes</taxon>
        <taxon>Micrococcales</taxon>
        <taxon>Promicromonosporaceae</taxon>
        <taxon>Cellulosimicrobium</taxon>
    </lineage>
</organism>
<feature type="region of interest" description="Disordered" evidence="1">
    <location>
        <begin position="721"/>
        <end position="804"/>
    </location>
</feature>
<dbReference type="InterPro" id="IPR005046">
    <property type="entry name" value="DUF285"/>
</dbReference>
<reference evidence="3 4" key="1">
    <citation type="journal article" date="2015" name="Sci. Rep.">
        <title>Functional and structural properties of a novel cellulosome-like multienzyme complex: efficient glycoside hydrolysis of water-insoluble 7-xylosyl-10-deacetylpaclitaxel.</title>
        <authorList>
            <person name="Dou T.Y."/>
            <person name="Luan H.W."/>
            <person name="Ge G.B."/>
            <person name="Dong M.M."/>
            <person name="Zou H.F."/>
            <person name="He Y.Q."/>
            <person name="Cui P."/>
            <person name="Wang J.Y."/>
            <person name="Hao D.C."/>
            <person name="Yang S.L."/>
            <person name="Yang L."/>
        </authorList>
    </citation>
    <scope>NUCLEOTIDE SEQUENCE [LARGE SCALE GENOMIC DNA]</scope>
    <source>
        <strain evidence="3 4">F16</strain>
    </source>
</reference>
<feature type="chain" id="PRO_5005598767" evidence="2">
    <location>
        <begin position="36"/>
        <end position="804"/>
    </location>
</feature>
<proteinExistence type="predicted"/>
<evidence type="ECO:0000313" key="3">
    <source>
        <dbReference type="EMBL" id="KON74992.1"/>
    </source>
</evidence>
<dbReference type="NCBIfam" id="TIGR02167">
    <property type="entry name" value="Liste_lipo_26"/>
    <property type="match status" value="3"/>
</dbReference>
<keyword evidence="2" id="KW-0732">Signal</keyword>
<evidence type="ECO:0000256" key="2">
    <source>
        <dbReference type="SAM" id="SignalP"/>
    </source>
</evidence>
<dbReference type="EMBL" id="ATNL01000006">
    <property type="protein sequence ID" value="KON74992.1"/>
    <property type="molecule type" value="Genomic_DNA"/>
</dbReference>
<dbReference type="Proteomes" id="UP000037387">
    <property type="component" value="Unassembled WGS sequence"/>
</dbReference>
<gene>
    <name evidence="3" type="ORF">M768_03375</name>
</gene>
<evidence type="ECO:0000256" key="1">
    <source>
        <dbReference type="SAM" id="MobiDB-lite"/>
    </source>
</evidence>
<sequence length="804" mass="84897">MHRKARSTSPVRAALIAAVAAVALVLMLPAAGAYAAWNDAAPLGTSTVTTGSLGLDQDVLPRGTWTRDGSAFDPATDRLTAGTTLTYAVAGVPVTAVGDNLRATFALAGAQVPAAVADHVSVAVSSDPTTVLGADSDAEGHQSVTLVLTVTADAALPSGTQTIDLTDLVVTLTNGHAWTDTASLDAGTLTTGRAPAPGGSTLTLIYSLALDDDGVLGFYLDDPAPGTTIAWGFWEGGTERTTTAVDGLNAMDFGDRQTNPNVRVTGAFDALGSPDQDASLIGALTHVSGWSEAYGSTSARHAFKDAVHLQNITELPDTLTDTAYAFQNAGSGNPLGSQSFELTGWDSSRVTTMAHMFDGATNYKQYQPTWDTSNVTDMSFMFANTRSFRGPISFSSTARVSTMEGMFQNATAYEGASWSEGAFIQFWDVSSVTSMAHMFDGATAFNRRLENWDTSSVTDMSAMFRGATSFNQDLSRWDTSSVTDMSAMFQGATALNQNLNTVGRRWDVSKVTTMAHMFDGARTFHGDITAWDTSSVTDMSSMFEGAVNFNGNLGSWSRTGSVTTMSRMFMNADAFNQDLVSWDTGSVTDLSFMFAETANFHGDVRAWDLSSVTTTAHMFQNSAFDYYSLGAWGDDPVWDVSHVQDMSFMFAGSRYDHSLAGWDLSSATDVTSMFQDAARFDQDLSSWTVRPDVLRTDFNTGANPAWVANAAWQPPWVVQGAARTAPPAPDAQDAAGSGAMTEVAPGDDTAADATADASATPDEGAADPDPETETETETGGGTAGELATDPSARPTAVPAEERAE</sequence>
<dbReference type="AlphaFoldDB" id="A0A0M0FCA3"/>
<feature type="compositionally biased region" description="Acidic residues" evidence="1">
    <location>
        <begin position="764"/>
        <end position="776"/>
    </location>
</feature>
<feature type="signal peptide" evidence="2">
    <location>
        <begin position="1"/>
        <end position="35"/>
    </location>
</feature>
<keyword evidence="4" id="KW-1185">Reference proteome</keyword>
<dbReference type="PATRIC" id="fig|1350482.3.peg.657"/>